<reference evidence="2" key="1">
    <citation type="submission" date="2024-06" db="UniProtKB">
        <authorList>
            <consortium name="Ensembl"/>
        </authorList>
    </citation>
    <scope>IDENTIFICATION</scope>
</reference>
<dbReference type="AlphaFoldDB" id="M3YNF1"/>
<feature type="region of interest" description="Disordered" evidence="1">
    <location>
        <begin position="276"/>
        <end position="313"/>
    </location>
</feature>
<accession>M3YNF1</accession>
<protein>
    <submittedName>
        <fullName evidence="2">Uncharacterized protein</fullName>
    </submittedName>
</protein>
<evidence type="ECO:0000313" key="2">
    <source>
        <dbReference type="Ensembl" id="ENSMPUP00000012858.1"/>
    </source>
</evidence>
<feature type="region of interest" description="Disordered" evidence="1">
    <location>
        <begin position="160"/>
        <end position="202"/>
    </location>
</feature>
<dbReference type="EMBL" id="AEYP01018625">
    <property type="status" value="NOT_ANNOTATED_CDS"/>
    <property type="molecule type" value="Genomic_DNA"/>
</dbReference>
<feature type="compositionally biased region" description="Polar residues" evidence="1">
    <location>
        <begin position="438"/>
        <end position="448"/>
    </location>
</feature>
<name>M3YNF1_MUSPF</name>
<organism evidence="2">
    <name type="scientific">Mustela putorius furo</name>
    <name type="common">European domestic ferret</name>
    <name type="synonym">Mustela furo</name>
    <dbReference type="NCBI Taxonomy" id="9669"/>
    <lineage>
        <taxon>Eukaryota</taxon>
        <taxon>Metazoa</taxon>
        <taxon>Chordata</taxon>
        <taxon>Craniata</taxon>
        <taxon>Vertebrata</taxon>
        <taxon>Euteleostomi</taxon>
        <taxon>Mammalia</taxon>
        <taxon>Eutheria</taxon>
        <taxon>Laurasiatheria</taxon>
        <taxon>Carnivora</taxon>
        <taxon>Caniformia</taxon>
        <taxon>Musteloidea</taxon>
        <taxon>Mustelidae</taxon>
        <taxon>Mustelinae</taxon>
        <taxon>Mustela</taxon>
    </lineage>
</organism>
<dbReference type="HOGENOM" id="CLU_611893_0_0_1"/>
<dbReference type="InParanoid" id="M3YNF1"/>
<feature type="region of interest" description="Disordered" evidence="1">
    <location>
        <begin position="427"/>
        <end position="448"/>
    </location>
</feature>
<dbReference type="Ensembl" id="ENSMPUT00000013067.1">
    <property type="protein sequence ID" value="ENSMPUP00000012858.1"/>
    <property type="gene ID" value="ENSMPUG00000012958.1"/>
</dbReference>
<proteinExistence type="predicted"/>
<sequence length="448" mass="46339">PLEDGRPLSLVTPRVAQGPWDRLSHRTGTSFPVAGSVCWDWAVSLPLALQEGLQDGTGPSLFRQKLTWVCASHTVKYTQIPRHHVRLPEYRFGWELAAASRTSTLGGGGAGSRAVSSRPLRPLSLRDVSGPAGTALPSSVLGGLPSLPFLLPLISCLSPPRPPPPSSLSSSPAPFKPRAQPLDPRGAEGVVVGTNSPTGGADTVPQCHRSGAGGGSAGHGGHACVPEQGLELRAQDGCGCRGLAGARREGHAGRAGNALGPRLLAVGEGQVGRLLPAAGGSSPGDRGHVAPPEPDEMGEGVGSEEGPEGAVGPDQPLGCLLTPLSEPLRTDLGVCIWTLFPVFLDFLAVDLRRLPEVSMSSPGLPASECCPAALASPRPPWRPAGLRAPSARAPGAGGRRWRPCLRSSAPVTPSYCYAALTASLRPPKPRKRLPSAASRTIQSSFQHV</sequence>
<evidence type="ECO:0000256" key="1">
    <source>
        <dbReference type="SAM" id="MobiDB-lite"/>
    </source>
</evidence>